<keyword evidence="5 8" id="KW-0472">Membrane</keyword>
<dbReference type="GO" id="GO:0022857">
    <property type="term" value="F:transmembrane transporter activity"/>
    <property type="evidence" value="ECO:0007669"/>
    <property type="project" value="InterPro"/>
</dbReference>
<feature type="compositionally biased region" description="Polar residues" evidence="7">
    <location>
        <begin position="36"/>
        <end position="51"/>
    </location>
</feature>
<feature type="domain" description="Major facilitator superfamily (MFS) profile" evidence="9">
    <location>
        <begin position="86"/>
        <end position="564"/>
    </location>
</feature>
<feature type="transmembrane region" description="Helical" evidence="8">
    <location>
        <begin position="125"/>
        <end position="145"/>
    </location>
</feature>
<dbReference type="PANTHER" id="PTHR23504">
    <property type="entry name" value="MAJOR FACILITATOR SUPERFAMILY DOMAIN-CONTAINING PROTEIN 10"/>
    <property type="match status" value="1"/>
</dbReference>
<evidence type="ECO:0000259" key="9">
    <source>
        <dbReference type="PROSITE" id="PS50850"/>
    </source>
</evidence>
<dbReference type="InterPro" id="IPR001958">
    <property type="entry name" value="Tet-R_TetA/multi-R_MdtG-like"/>
</dbReference>
<gene>
    <name evidence="10" type="ORF">FBEOM_11257</name>
</gene>
<feature type="transmembrane region" description="Helical" evidence="8">
    <location>
        <begin position="432"/>
        <end position="449"/>
    </location>
</feature>
<dbReference type="InterPro" id="IPR020846">
    <property type="entry name" value="MFS_dom"/>
</dbReference>
<name>A0A9P5ABG6_9HYPO</name>
<feature type="compositionally biased region" description="Acidic residues" evidence="7">
    <location>
        <begin position="327"/>
        <end position="340"/>
    </location>
</feature>
<keyword evidence="11" id="KW-1185">Reference proteome</keyword>
<evidence type="ECO:0000256" key="5">
    <source>
        <dbReference type="ARBA" id="ARBA00023136"/>
    </source>
</evidence>
<feature type="transmembrane region" description="Helical" evidence="8">
    <location>
        <begin position="214"/>
        <end position="235"/>
    </location>
</feature>
<feature type="region of interest" description="Disordered" evidence="7">
    <location>
        <begin position="295"/>
        <end position="349"/>
    </location>
</feature>
<keyword evidence="2" id="KW-0813">Transport</keyword>
<evidence type="ECO:0000256" key="3">
    <source>
        <dbReference type="ARBA" id="ARBA00022692"/>
    </source>
</evidence>
<dbReference type="EMBL" id="PVQB02000619">
    <property type="protein sequence ID" value="KAF4334897.1"/>
    <property type="molecule type" value="Genomic_DNA"/>
</dbReference>
<dbReference type="GO" id="GO:0016020">
    <property type="term" value="C:membrane"/>
    <property type="evidence" value="ECO:0007669"/>
    <property type="project" value="UniProtKB-SubCell"/>
</dbReference>
<protein>
    <submittedName>
        <fullName evidence="10">Tetracycline resistance (Probable transport)</fullName>
    </submittedName>
</protein>
<evidence type="ECO:0000256" key="8">
    <source>
        <dbReference type="SAM" id="Phobius"/>
    </source>
</evidence>
<evidence type="ECO:0000313" key="10">
    <source>
        <dbReference type="EMBL" id="KAF4334897.1"/>
    </source>
</evidence>
<evidence type="ECO:0000256" key="4">
    <source>
        <dbReference type="ARBA" id="ARBA00022989"/>
    </source>
</evidence>
<sequence>MAPSRSTSSNATGVRAMAANRTTSSGSFHAGAPIPTLSSMRRQSHRYQTFPTTPPKTPLEQPYAPSNASDSDDEDDHEETPLPVRQLLLLAFLSLAEQTALNSISPYLPDMVLNMPGIPDDEAGLYVGILASSFALAQLSTNFLWGYASDVIGRKPVLIMGTAALMGCFCAFGFCKQYWQIVVVHVAMGLFNGNAACVPTVLGEVTDRSNQSRAFTYLPVIYSLGSITGPALGGILVGRMGKQYPYLAPNILSAGLLAVSVVVVGIWFEETLDKTQVNFEKPVWVERILSWLPSSKPPPRRPSWSARWPRSQSHNQRLLSSGRTLESDSEDDSGNDEDESDNKSDPARSAWKDLSQTTILILFTYLVFQLSNISFNSLYPIFAATPPPAGRDLLPSKIGISLSVAGMASCIFQAFLFQAFKAKLGNLGTYQISLLGLGISMLLMPWVGYSDSKPLFGIGTGKIWLYIEIGVVLILKNLCAVGGLSSVMLLITNSAQSHSTLGSLNGMAQTLSALGRSFGPFVSGGLFSLSINIRPKGEALAWSIFGGLAILGWASSLFIRRDGLESDDWQGSDENLAEQEDDAA</sequence>
<evidence type="ECO:0000313" key="11">
    <source>
        <dbReference type="Proteomes" id="UP000730481"/>
    </source>
</evidence>
<comment type="subcellular location">
    <subcellularLocation>
        <location evidence="1">Membrane</location>
        <topology evidence="1">Multi-pass membrane protein</topology>
    </subcellularLocation>
</comment>
<dbReference type="AlphaFoldDB" id="A0A9P5ABG6"/>
<feature type="compositionally biased region" description="Polar residues" evidence="7">
    <location>
        <begin position="312"/>
        <end position="324"/>
    </location>
</feature>
<dbReference type="PRINTS" id="PR01035">
    <property type="entry name" value="TCRTETA"/>
</dbReference>
<keyword evidence="3 8" id="KW-0812">Transmembrane</keyword>
<dbReference type="Proteomes" id="UP000730481">
    <property type="component" value="Unassembled WGS sequence"/>
</dbReference>
<feature type="transmembrane region" description="Helical" evidence="8">
    <location>
        <begin position="469"/>
        <end position="492"/>
    </location>
</feature>
<reference evidence="10" key="2">
    <citation type="submission" date="2020-02" db="EMBL/GenBank/DDBJ databases">
        <title>Identification and distribution of gene clusters putatively required for synthesis of sphingolipid metabolism inhibitors in phylogenetically diverse species of the filamentous fungus Fusarium.</title>
        <authorList>
            <person name="Kim H.-S."/>
            <person name="Busman M."/>
            <person name="Brown D.W."/>
            <person name="Divon H."/>
            <person name="Uhlig S."/>
            <person name="Proctor R.H."/>
        </authorList>
    </citation>
    <scope>NUCLEOTIDE SEQUENCE</scope>
    <source>
        <strain evidence="10">NRRL 25174</strain>
    </source>
</reference>
<dbReference type="InterPro" id="IPR011701">
    <property type="entry name" value="MFS"/>
</dbReference>
<organism evidence="10 11">
    <name type="scientific">Fusarium beomiforme</name>
    <dbReference type="NCBI Taxonomy" id="44412"/>
    <lineage>
        <taxon>Eukaryota</taxon>
        <taxon>Fungi</taxon>
        <taxon>Dikarya</taxon>
        <taxon>Ascomycota</taxon>
        <taxon>Pezizomycotina</taxon>
        <taxon>Sordariomycetes</taxon>
        <taxon>Hypocreomycetidae</taxon>
        <taxon>Hypocreales</taxon>
        <taxon>Nectriaceae</taxon>
        <taxon>Fusarium</taxon>
        <taxon>Fusarium burgessii species complex</taxon>
    </lineage>
</organism>
<evidence type="ECO:0000256" key="7">
    <source>
        <dbReference type="SAM" id="MobiDB-lite"/>
    </source>
</evidence>
<evidence type="ECO:0000256" key="2">
    <source>
        <dbReference type="ARBA" id="ARBA00022448"/>
    </source>
</evidence>
<feature type="compositionally biased region" description="Low complexity" evidence="7">
    <location>
        <begin position="302"/>
        <end position="311"/>
    </location>
</feature>
<dbReference type="OrthoDB" id="10262656at2759"/>
<dbReference type="SUPFAM" id="SSF103473">
    <property type="entry name" value="MFS general substrate transporter"/>
    <property type="match status" value="1"/>
</dbReference>
<comment type="caution">
    <text evidence="10">The sequence shown here is derived from an EMBL/GenBank/DDBJ whole genome shotgun (WGS) entry which is preliminary data.</text>
</comment>
<feature type="region of interest" description="Disordered" evidence="7">
    <location>
        <begin position="1"/>
        <end position="80"/>
    </location>
</feature>
<feature type="transmembrane region" description="Helical" evidence="8">
    <location>
        <begin position="539"/>
        <end position="559"/>
    </location>
</feature>
<proteinExistence type="predicted"/>
<dbReference type="Gene3D" id="1.20.1250.20">
    <property type="entry name" value="MFS general substrate transporter like domains"/>
    <property type="match status" value="1"/>
</dbReference>
<dbReference type="Pfam" id="PF07690">
    <property type="entry name" value="MFS_1"/>
    <property type="match status" value="1"/>
</dbReference>
<dbReference type="InterPro" id="IPR036259">
    <property type="entry name" value="MFS_trans_sf"/>
</dbReference>
<keyword evidence="6" id="KW-0325">Glycoprotein</keyword>
<evidence type="ECO:0000256" key="1">
    <source>
        <dbReference type="ARBA" id="ARBA00004141"/>
    </source>
</evidence>
<reference evidence="10" key="1">
    <citation type="journal article" date="2017" name="Mycologia">
        <title>Fusarium algeriense, sp. nov., a novel toxigenic crown rot pathogen of durum wheat from Algeria is nested in the Fusarium burgessii species complex.</title>
        <authorList>
            <person name="Laraba I."/>
            <person name="Keddad A."/>
            <person name="Boureghda H."/>
            <person name="Abdallah N."/>
            <person name="Vaughan M.M."/>
            <person name="Proctor R.H."/>
            <person name="Busman M."/>
            <person name="O'Donnell K."/>
        </authorList>
    </citation>
    <scope>NUCLEOTIDE SEQUENCE</scope>
    <source>
        <strain evidence="10">NRRL 25174</strain>
    </source>
</reference>
<feature type="transmembrane region" description="Helical" evidence="8">
    <location>
        <begin position="358"/>
        <end position="378"/>
    </location>
</feature>
<feature type="compositionally biased region" description="Polar residues" evidence="7">
    <location>
        <begin position="1"/>
        <end position="12"/>
    </location>
</feature>
<keyword evidence="4 8" id="KW-1133">Transmembrane helix</keyword>
<feature type="transmembrane region" description="Helical" evidence="8">
    <location>
        <begin position="157"/>
        <end position="174"/>
    </location>
</feature>
<dbReference type="PROSITE" id="PS50850">
    <property type="entry name" value="MFS"/>
    <property type="match status" value="1"/>
</dbReference>
<feature type="transmembrane region" description="Helical" evidence="8">
    <location>
        <begin position="398"/>
        <end position="420"/>
    </location>
</feature>
<evidence type="ECO:0000256" key="6">
    <source>
        <dbReference type="ARBA" id="ARBA00023180"/>
    </source>
</evidence>
<feature type="transmembrane region" description="Helical" evidence="8">
    <location>
        <begin position="247"/>
        <end position="268"/>
    </location>
</feature>
<dbReference type="PANTHER" id="PTHR23504:SF39">
    <property type="entry name" value="TRANSPORTER, PUTATIVE (AFU_ORTHOLOGUE AFUA_6G03860)-RELATED"/>
    <property type="match status" value="1"/>
</dbReference>
<accession>A0A9P5ABG6</accession>